<protein>
    <submittedName>
        <fullName evidence="2">Uncharacterized protein</fullName>
    </submittedName>
</protein>
<sequence length="75" mass="8293">MPRATTLRNTDYRSDRREPVVFETIVIVLALIMIISGFSLYVGRAFAAPGDTQAHTIRTETPAPITARPFSLAET</sequence>
<proteinExistence type="predicted"/>
<evidence type="ECO:0000313" key="2">
    <source>
        <dbReference type="EMBL" id="ESQ90647.1"/>
    </source>
</evidence>
<evidence type="ECO:0000256" key="1">
    <source>
        <dbReference type="SAM" id="Phobius"/>
    </source>
</evidence>
<keyword evidence="1" id="KW-0812">Transmembrane</keyword>
<reference evidence="2 3" key="1">
    <citation type="journal article" date="2014" name="Nature">
        <title>Sequential evolution of bacterial morphology by co-option of a developmental regulator.</title>
        <authorList>
            <person name="Jiang C."/>
            <person name="Brown P.J."/>
            <person name="Ducret A."/>
            <person name="Brun Y.V."/>
        </authorList>
    </citation>
    <scope>NUCLEOTIDE SEQUENCE [LARGE SCALE GENOMIC DNA]</scope>
    <source>
        <strain evidence="2 3">DSM 16100</strain>
    </source>
</reference>
<comment type="caution">
    <text evidence="2">The sequence shown here is derived from an EMBL/GenBank/DDBJ whole genome shotgun (WGS) entry which is preliminary data.</text>
</comment>
<feature type="transmembrane region" description="Helical" evidence="1">
    <location>
        <begin position="20"/>
        <end position="42"/>
    </location>
</feature>
<keyword evidence="3" id="KW-1185">Reference proteome</keyword>
<name>V4P9T5_9CAUL</name>
<keyword evidence="1" id="KW-1133">Transmembrane helix</keyword>
<accession>V4P9T5</accession>
<evidence type="ECO:0000313" key="3">
    <source>
        <dbReference type="Proteomes" id="UP000017837"/>
    </source>
</evidence>
<dbReference type="RefSeq" id="WP_018079934.1">
    <property type="nucleotide sequence ID" value="NZ_AQWM01000001.1"/>
</dbReference>
<keyword evidence="1" id="KW-0472">Membrane</keyword>
<gene>
    <name evidence="2" type="ORF">ABENE_11790</name>
</gene>
<dbReference type="Proteomes" id="UP000017837">
    <property type="component" value="Unassembled WGS sequence"/>
</dbReference>
<dbReference type="AlphaFoldDB" id="V4P9T5"/>
<dbReference type="EMBL" id="AWGB01000022">
    <property type="protein sequence ID" value="ESQ90647.1"/>
    <property type="molecule type" value="Genomic_DNA"/>
</dbReference>
<dbReference type="PATRIC" id="fig|1121022.4.peg.2392"/>
<organism evidence="2 3">
    <name type="scientific">Asticcacaulis benevestitus DSM 16100 = ATCC BAA-896</name>
    <dbReference type="NCBI Taxonomy" id="1121022"/>
    <lineage>
        <taxon>Bacteria</taxon>
        <taxon>Pseudomonadati</taxon>
        <taxon>Pseudomonadota</taxon>
        <taxon>Alphaproteobacteria</taxon>
        <taxon>Caulobacterales</taxon>
        <taxon>Caulobacteraceae</taxon>
        <taxon>Asticcacaulis</taxon>
    </lineage>
</organism>